<evidence type="ECO:0000313" key="2">
    <source>
        <dbReference type="Proteomes" id="UP000712281"/>
    </source>
</evidence>
<sequence>MDANGDLMRESGRSGANHMNAWINVSERVTEAVSQRVLGFGEIRRDTATGPVISSVELKQILNNLASMRNHL</sequence>
<dbReference type="EMBL" id="QGKW02000717">
    <property type="protein sequence ID" value="KAF2597603.1"/>
    <property type="molecule type" value="Genomic_DNA"/>
</dbReference>
<reference evidence="1" key="1">
    <citation type="submission" date="2019-12" db="EMBL/GenBank/DDBJ databases">
        <title>Genome sequencing and annotation of Brassica cretica.</title>
        <authorList>
            <person name="Studholme D.J."/>
            <person name="Sarris P.F."/>
        </authorList>
    </citation>
    <scope>NUCLEOTIDE SEQUENCE</scope>
    <source>
        <strain evidence="1">PFS-001/15</strain>
        <tissue evidence="1">Leaf</tissue>
    </source>
</reference>
<dbReference type="Proteomes" id="UP000712281">
    <property type="component" value="Unassembled WGS sequence"/>
</dbReference>
<gene>
    <name evidence="1" type="ORF">F2Q68_00007224</name>
</gene>
<accession>A0A8S9KWA5</accession>
<proteinExistence type="predicted"/>
<evidence type="ECO:0000313" key="1">
    <source>
        <dbReference type="EMBL" id="KAF2597603.1"/>
    </source>
</evidence>
<comment type="caution">
    <text evidence="1">The sequence shown here is derived from an EMBL/GenBank/DDBJ whole genome shotgun (WGS) entry which is preliminary data.</text>
</comment>
<protein>
    <submittedName>
        <fullName evidence="1">Uncharacterized protein</fullName>
    </submittedName>
</protein>
<dbReference type="AlphaFoldDB" id="A0A8S9KWA5"/>
<name>A0A8S9KWA5_BRACR</name>
<organism evidence="1 2">
    <name type="scientific">Brassica cretica</name>
    <name type="common">Mustard</name>
    <dbReference type="NCBI Taxonomy" id="69181"/>
    <lineage>
        <taxon>Eukaryota</taxon>
        <taxon>Viridiplantae</taxon>
        <taxon>Streptophyta</taxon>
        <taxon>Embryophyta</taxon>
        <taxon>Tracheophyta</taxon>
        <taxon>Spermatophyta</taxon>
        <taxon>Magnoliopsida</taxon>
        <taxon>eudicotyledons</taxon>
        <taxon>Gunneridae</taxon>
        <taxon>Pentapetalae</taxon>
        <taxon>rosids</taxon>
        <taxon>malvids</taxon>
        <taxon>Brassicales</taxon>
        <taxon>Brassicaceae</taxon>
        <taxon>Brassiceae</taxon>
        <taxon>Brassica</taxon>
    </lineage>
</organism>